<proteinExistence type="predicted"/>
<organism evidence="1 2">
    <name type="scientific">Bdellovibrio bacteriovorus</name>
    <dbReference type="NCBI Taxonomy" id="959"/>
    <lineage>
        <taxon>Bacteria</taxon>
        <taxon>Pseudomonadati</taxon>
        <taxon>Bdellovibrionota</taxon>
        <taxon>Bdellovibrionia</taxon>
        <taxon>Bdellovibrionales</taxon>
        <taxon>Pseudobdellovibrionaceae</taxon>
        <taxon>Bdellovibrio</taxon>
    </lineage>
</organism>
<dbReference type="EMBL" id="CP020946">
    <property type="protein sequence ID" value="ASD63531.1"/>
    <property type="molecule type" value="Genomic_DNA"/>
</dbReference>
<evidence type="ECO:0000313" key="1">
    <source>
        <dbReference type="EMBL" id="ASD63531.1"/>
    </source>
</evidence>
<gene>
    <name evidence="1" type="ORF">B9G79_08075</name>
</gene>
<evidence type="ECO:0000313" key="2">
    <source>
        <dbReference type="Proteomes" id="UP000197003"/>
    </source>
</evidence>
<protein>
    <submittedName>
        <fullName evidence="1">Uncharacterized protein</fullName>
    </submittedName>
</protein>
<dbReference type="OrthoDB" id="5287713at2"/>
<accession>A0A1Z3N7Y7</accession>
<dbReference type="AlphaFoldDB" id="A0A1Z3N7Y7"/>
<sequence>MKFIYVLEDDERIQKDLFETLKSIDSGLSIRFFLNLAEFHEWLKISVTEGPKALAGGGRRHADDTSPDVTPASTHELRLVIAKNEFLGVQNMGLIKRAREFFLRKKMCSAQEPTALIITAFDSPDFDISLAEERIINNVIFKPFDKLILRQHLEFALSGHHPVSSTAVASMQISSTIEMLKEVELHSISEIGFTTINNHEIRIGAMTKYYSESFTTDHKRSVLAYCHSCKEISPKEFLCEFMFFGADNQQLSQIRKNILTDKTHSQEPIKNSLGNKNRILVLDEDVPLAIEMKTFLAERFENTEVFTYSNFGQLLSDLANKETPNRQELPAQFDMVFVNYADFEIEKQKKWEQIQQYLKDRCKIYNQEFSEAPELYMISRKRLIIDEVKALSAWTKEIFFTPLDKTYIFKKLLKTKTSLVNKTETTIASRKDSSALKVANPVEITQISEAGLIMKYYREISIGAFREFVLWRPEELETPEIIGTVNYTEKDKGGGNYFLNHFVFFGMKDYYLKHIRLWLREAYIKTKEK</sequence>
<name>A0A1Z3N7Y7_BDEBC</name>
<dbReference type="Proteomes" id="UP000197003">
    <property type="component" value="Chromosome"/>
</dbReference>
<dbReference type="RefSeq" id="WP_088565066.1">
    <property type="nucleotide sequence ID" value="NZ_CP020946.1"/>
</dbReference>
<reference evidence="1 2" key="1">
    <citation type="submission" date="2017-04" db="EMBL/GenBank/DDBJ databases">
        <title>Whole genome sequence of Bdellovibrio bacteriovorus strain SSB218315.</title>
        <authorList>
            <person name="Oyedara O."/>
            <person name="Rodriguez-Perez M.A."/>
        </authorList>
    </citation>
    <scope>NUCLEOTIDE SEQUENCE [LARGE SCALE GENOMIC DNA]</scope>
    <source>
        <strain evidence="1 2">SSB218315</strain>
    </source>
</reference>